<protein>
    <recommendedName>
        <fullName evidence="5">NADH dehydrogenase [ubiquinone] 1 beta subcomplex subunit 6</fullName>
    </recommendedName>
</protein>
<comment type="caution">
    <text evidence="3">The sequence shown here is derived from an EMBL/GenBank/DDBJ whole genome shotgun (WGS) entry which is preliminary data.</text>
</comment>
<evidence type="ECO:0000256" key="2">
    <source>
        <dbReference type="SAM" id="Phobius"/>
    </source>
</evidence>
<dbReference type="PANTHER" id="PTHR21106:SF2">
    <property type="entry name" value="NADH DEHYDROGENASE [UBIQUINONE] 1 BETA SUBCOMPLEX SUBUNIT 6"/>
    <property type="match status" value="1"/>
</dbReference>
<evidence type="ECO:0000313" key="3">
    <source>
        <dbReference type="EMBL" id="KAK9881666.1"/>
    </source>
</evidence>
<evidence type="ECO:0000256" key="1">
    <source>
        <dbReference type="SAM" id="MobiDB-lite"/>
    </source>
</evidence>
<feature type="transmembrane region" description="Helical" evidence="2">
    <location>
        <begin position="92"/>
        <end position="113"/>
    </location>
</feature>
<dbReference type="AlphaFoldDB" id="A0AAW1UDD9"/>
<evidence type="ECO:0000313" key="4">
    <source>
        <dbReference type="Proteomes" id="UP001431783"/>
    </source>
</evidence>
<keyword evidence="2" id="KW-0472">Membrane</keyword>
<organism evidence="3 4">
    <name type="scientific">Henosepilachna vigintioctopunctata</name>
    <dbReference type="NCBI Taxonomy" id="420089"/>
    <lineage>
        <taxon>Eukaryota</taxon>
        <taxon>Metazoa</taxon>
        <taxon>Ecdysozoa</taxon>
        <taxon>Arthropoda</taxon>
        <taxon>Hexapoda</taxon>
        <taxon>Insecta</taxon>
        <taxon>Pterygota</taxon>
        <taxon>Neoptera</taxon>
        <taxon>Endopterygota</taxon>
        <taxon>Coleoptera</taxon>
        <taxon>Polyphaga</taxon>
        <taxon>Cucujiformia</taxon>
        <taxon>Coccinelloidea</taxon>
        <taxon>Coccinellidae</taxon>
        <taxon>Epilachninae</taxon>
        <taxon>Epilachnini</taxon>
        <taxon>Henosepilachna</taxon>
    </lineage>
</organism>
<keyword evidence="2" id="KW-0812">Transmembrane</keyword>
<keyword evidence="2" id="KW-1133">Transmembrane helix</keyword>
<sequence>MVKSSDTGGVKPMTIIGRLVRERERLAGMTDDERALRAQYLKDQILSPNEPRNVPELTRELRNPIKRFYRYPLDNFQKMIEPKVGVDAAFHIRYFTGKILLGIFAVYCVTYYLKYNPNDWTRKGGFSIITSRPVVLPGDTNYPKLSDKSKPEHYASRGFENNTLNL</sequence>
<accession>A0AAW1UDD9</accession>
<evidence type="ECO:0008006" key="5">
    <source>
        <dbReference type="Google" id="ProtNLM"/>
    </source>
</evidence>
<reference evidence="3 4" key="1">
    <citation type="submission" date="2023-03" db="EMBL/GenBank/DDBJ databases">
        <title>Genome insight into feeding habits of ladybird beetles.</title>
        <authorList>
            <person name="Li H.-S."/>
            <person name="Huang Y.-H."/>
            <person name="Pang H."/>
        </authorList>
    </citation>
    <scope>NUCLEOTIDE SEQUENCE [LARGE SCALE GENOMIC DNA]</scope>
    <source>
        <strain evidence="3">SYSU_2023b</strain>
        <tissue evidence="3">Whole body</tissue>
    </source>
</reference>
<dbReference type="InterPro" id="IPR019174">
    <property type="entry name" value="NADH_DH_b-subcmplx_su6"/>
</dbReference>
<keyword evidence="4" id="KW-1185">Reference proteome</keyword>
<name>A0AAW1UDD9_9CUCU</name>
<dbReference type="Pfam" id="PF09782">
    <property type="entry name" value="NDUF_B6"/>
    <property type="match status" value="1"/>
</dbReference>
<feature type="compositionally biased region" description="Basic and acidic residues" evidence="1">
    <location>
        <begin position="145"/>
        <end position="155"/>
    </location>
</feature>
<dbReference type="EMBL" id="JARQZJ010000070">
    <property type="protein sequence ID" value="KAK9881666.1"/>
    <property type="molecule type" value="Genomic_DNA"/>
</dbReference>
<dbReference type="Proteomes" id="UP001431783">
    <property type="component" value="Unassembled WGS sequence"/>
</dbReference>
<feature type="region of interest" description="Disordered" evidence="1">
    <location>
        <begin position="140"/>
        <end position="166"/>
    </location>
</feature>
<dbReference type="PANTHER" id="PTHR21106">
    <property type="entry name" value="NADH DEHYDROGENASE [UBIQUINONE] 1 BETA SUBCOMPLEX SUBUNIT 6"/>
    <property type="match status" value="1"/>
</dbReference>
<gene>
    <name evidence="3" type="ORF">WA026_017182</name>
</gene>
<proteinExistence type="predicted"/>
<dbReference type="GO" id="GO:0005739">
    <property type="term" value="C:mitochondrion"/>
    <property type="evidence" value="ECO:0007669"/>
    <property type="project" value="GOC"/>
</dbReference>
<dbReference type="GO" id="GO:0006120">
    <property type="term" value="P:mitochondrial electron transport, NADH to ubiquinone"/>
    <property type="evidence" value="ECO:0007669"/>
    <property type="project" value="InterPro"/>
</dbReference>